<evidence type="ECO:0000256" key="1">
    <source>
        <dbReference type="SAM" id="Phobius"/>
    </source>
</evidence>
<dbReference type="EMBL" id="AVBG01000003">
    <property type="protein sequence ID" value="KGP92401.1"/>
    <property type="molecule type" value="Genomic_DNA"/>
</dbReference>
<comment type="caution">
    <text evidence="2">The sequence shown here is derived from an EMBL/GenBank/DDBJ whole genome shotgun (WGS) entry which is preliminary data.</text>
</comment>
<dbReference type="AlphaFoldDB" id="A0A0A2V0U3"/>
<protein>
    <submittedName>
        <fullName evidence="2">Uncharacterized protein</fullName>
    </submittedName>
</protein>
<proteinExistence type="predicted"/>
<keyword evidence="3" id="KW-1185">Reference proteome</keyword>
<feature type="transmembrane region" description="Helical" evidence="1">
    <location>
        <begin position="7"/>
        <end position="29"/>
    </location>
</feature>
<sequence length="185" mass="21727">MSKNKKRIVYVVFTSLILIGLVLVANRLFSYHELLQRSYTEEVEKNFESIHRYEKFLSEASEGRKTEEELIVASWKLQRIESDLLNQFDHLIESGLYEDQYNMGLDSASDKLDAISKTLRDAASYQADYLPTEISEELKSESTYLSAIMSELHYDDLKIHEIKVLFQAFESEMFEPADWQYNENR</sequence>
<keyword evidence="1" id="KW-0472">Membrane</keyword>
<reference evidence="2 3" key="1">
    <citation type="submission" date="2013-08" db="EMBL/GenBank/DDBJ databases">
        <title>Genome of Pontibacillus chungwhensis.</title>
        <authorList>
            <person name="Wang Q."/>
            <person name="Wang G."/>
        </authorList>
    </citation>
    <scope>NUCLEOTIDE SEQUENCE [LARGE SCALE GENOMIC DNA]</scope>
    <source>
        <strain evidence="2 3">BH030062</strain>
    </source>
</reference>
<accession>A0A0A2V0U3</accession>
<dbReference type="OrthoDB" id="9908399at2"/>
<keyword evidence="1" id="KW-0812">Transmembrane</keyword>
<evidence type="ECO:0000313" key="2">
    <source>
        <dbReference type="EMBL" id="KGP92401.1"/>
    </source>
</evidence>
<dbReference type="STRING" id="1385513.N780_01935"/>
<dbReference type="RefSeq" id="WP_036781559.1">
    <property type="nucleotide sequence ID" value="NZ_AVBG01000003.1"/>
</dbReference>
<dbReference type="Proteomes" id="UP000030153">
    <property type="component" value="Unassembled WGS sequence"/>
</dbReference>
<evidence type="ECO:0000313" key="3">
    <source>
        <dbReference type="Proteomes" id="UP000030153"/>
    </source>
</evidence>
<keyword evidence="1" id="KW-1133">Transmembrane helix</keyword>
<gene>
    <name evidence="2" type="ORF">N780_01935</name>
</gene>
<organism evidence="2 3">
    <name type="scientific">Pontibacillus chungwhensis BH030062</name>
    <dbReference type="NCBI Taxonomy" id="1385513"/>
    <lineage>
        <taxon>Bacteria</taxon>
        <taxon>Bacillati</taxon>
        <taxon>Bacillota</taxon>
        <taxon>Bacilli</taxon>
        <taxon>Bacillales</taxon>
        <taxon>Bacillaceae</taxon>
        <taxon>Pontibacillus</taxon>
    </lineage>
</organism>
<name>A0A0A2V0U3_9BACI</name>